<dbReference type="Pfam" id="PF13847">
    <property type="entry name" value="Methyltransf_31"/>
    <property type="match status" value="1"/>
</dbReference>
<feature type="region of interest" description="Disordered" evidence="1">
    <location>
        <begin position="204"/>
        <end position="233"/>
    </location>
</feature>
<dbReference type="Proteomes" id="UP000323410">
    <property type="component" value="Unassembled WGS sequence"/>
</dbReference>
<name>A0A5D0XST9_9MICC</name>
<reference evidence="3 4" key="1">
    <citation type="submission" date="2019-08" db="EMBL/GenBank/DDBJ databases">
        <title>Genone of Arthrobacter echini P9.</title>
        <authorList>
            <person name="Bowman J.P."/>
        </authorList>
    </citation>
    <scope>NUCLEOTIDE SEQUENCE [LARGE SCALE GENOMIC DNA]</scope>
    <source>
        <strain evidence="3 4">P9</strain>
    </source>
</reference>
<evidence type="ECO:0000313" key="3">
    <source>
        <dbReference type="EMBL" id="TYC99724.1"/>
    </source>
</evidence>
<dbReference type="InterPro" id="IPR050508">
    <property type="entry name" value="Methyltransf_Superfamily"/>
</dbReference>
<organism evidence="3 4">
    <name type="scientific">Arthrobacter echini</name>
    <dbReference type="NCBI Taxonomy" id="1529066"/>
    <lineage>
        <taxon>Bacteria</taxon>
        <taxon>Bacillati</taxon>
        <taxon>Actinomycetota</taxon>
        <taxon>Actinomycetes</taxon>
        <taxon>Micrococcales</taxon>
        <taxon>Micrococcaceae</taxon>
        <taxon>Arthrobacter</taxon>
    </lineage>
</organism>
<dbReference type="EMBL" id="VSLD01000002">
    <property type="protein sequence ID" value="TYC99724.1"/>
    <property type="molecule type" value="Genomic_DNA"/>
</dbReference>
<comment type="caution">
    <text evidence="3">The sequence shown here is derived from an EMBL/GenBank/DDBJ whole genome shotgun (WGS) entry which is preliminary data.</text>
</comment>
<feature type="domain" description="Methyltransferase" evidence="2">
    <location>
        <begin position="37"/>
        <end position="156"/>
    </location>
</feature>
<keyword evidence="3" id="KW-0808">Transferase</keyword>
<gene>
    <name evidence="3" type="ORF">FQ377_05680</name>
</gene>
<dbReference type="AlphaFoldDB" id="A0A5D0XST9"/>
<protein>
    <submittedName>
        <fullName evidence="3">Methyltransferase domain-containing protein</fullName>
    </submittedName>
</protein>
<dbReference type="CDD" id="cd02440">
    <property type="entry name" value="AdoMet_MTases"/>
    <property type="match status" value="1"/>
</dbReference>
<accession>A0A5D0XST9</accession>
<evidence type="ECO:0000313" key="4">
    <source>
        <dbReference type="Proteomes" id="UP000323410"/>
    </source>
</evidence>
<dbReference type="SUPFAM" id="SSF53335">
    <property type="entry name" value="S-adenosyl-L-methionine-dependent methyltransferases"/>
    <property type="match status" value="1"/>
</dbReference>
<dbReference type="InterPro" id="IPR025714">
    <property type="entry name" value="Methyltranfer_dom"/>
</dbReference>
<evidence type="ECO:0000256" key="1">
    <source>
        <dbReference type="SAM" id="MobiDB-lite"/>
    </source>
</evidence>
<sequence length="233" mass="24943">MAEKYSLFAPLYDLLSAEYPVYHAGRRLGVDSLGLREGEQVLDLGCGTGLNFPLLQRAVGPGGSIIGIDRSAQMLAQARRRADRQGWANVTLLQADATTLDPREIARRLEAAGSRALSDAALATYALSLMTPWRRAWSGMLGLTRPGGRLSVVDMQDPTGRFAALTPLARLACTLGGADITAHPWRGVEQDCDDVAHFSARGGHLQIRTGSRPDPSHPGGSWTTAPDGTSVRQ</sequence>
<dbReference type="PANTHER" id="PTHR42912:SF80">
    <property type="entry name" value="METHYLTRANSFERASE DOMAIN-CONTAINING PROTEIN"/>
    <property type="match status" value="1"/>
</dbReference>
<dbReference type="PANTHER" id="PTHR42912">
    <property type="entry name" value="METHYLTRANSFERASE"/>
    <property type="match status" value="1"/>
</dbReference>
<dbReference type="InterPro" id="IPR029063">
    <property type="entry name" value="SAM-dependent_MTases_sf"/>
</dbReference>
<keyword evidence="3" id="KW-0489">Methyltransferase</keyword>
<feature type="compositionally biased region" description="Polar residues" evidence="1">
    <location>
        <begin position="221"/>
        <end position="233"/>
    </location>
</feature>
<dbReference type="GO" id="GO:0032259">
    <property type="term" value="P:methylation"/>
    <property type="evidence" value="ECO:0007669"/>
    <property type="project" value="UniProtKB-KW"/>
</dbReference>
<evidence type="ECO:0000259" key="2">
    <source>
        <dbReference type="Pfam" id="PF13847"/>
    </source>
</evidence>
<keyword evidence="4" id="KW-1185">Reference proteome</keyword>
<dbReference type="OrthoDB" id="7032234at2"/>
<dbReference type="GO" id="GO:0008168">
    <property type="term" value="F:methyltransferase activity"/>
    <property type="evidence" value="ECO:0007669"/>
    <property type="project" value="UniProtKB-KW"/>
</dbReference>
<proteinExistence type="predicted"/>
<dbReference type="Gene3D" id="3.40.50.150">
    <property type="entry name" value="Vaccinia Virus protein VP39"/>
    <property type="match status" value="1"/>
</dbReference>